<reference evidence="1 2" key="1">
    <citation type="submission" date="2024-02" db="EMBL/GenBank/DDBJ databases">
        <authorList>
            <person name="Chen Y."/>
            <person name="Shah S."/>
            <person name="Dougan E. K."/>
            <person name="Thang M."/>
            <person name="Chan C."/>
        </authorList>
    </citation>
    <scope>NUCLEOTIDE SEQUENCE [LARGE SCALE GENOMIC DNA]</scope>
</reference>
<dbReference type="EMBL" id="CAXAMN010027095">
    <property type="protein sequence ID" value="CAK9108357.1"/>
    <property type="molecule type" value="Genomic_DNA"/>
</dbReference>
<evidence type="ECO:0000313" key="1">
    <source>
        <dbReference type="EMBL" id="CAK9108357.1"/>
    </source>
</evidence>
<dbReference type="Proteomes" id="UP001642484">
    <property type="component" value="Unassembled WGS sequence"/>
</dbReference>
<evidence type="ECO:0000313" key="2">
    <source>
        <dbReference type="Proteomes" id="UP001642484"/>
    </source>
</evidence>
<keyword evidence="2" id="KW-1185">Reference proteome</keyword>
<protein>
    <submittedName>
        <fullName evidence="1">Uncharacterized protein</fullName>
    </submittedName>
</protein>
<sequence length="437" mass="50315">MSKPSDMPYEERKRQYAAMRRQIYREAPPALLAKYSLAPDAERFQMLRQWMLNPDLDSIFVEEKYVQWTESLRSDRYTTVTLFQLEKLYGKSKEAKEFIKELIKGQKGTPHPQAPTSTKGRMFKVLKEVVEENSQGNRTDKLASVGGRCRDEGAKKLLAQQLGGLQDPEFLNMATGQIKSKKMPKQKTPEQISQFDLKALQKKLKGLINTIPAILNDIKEYKVRNCAELEVNTFVAQMKENIKDVENDVKDGRKRISGVKASKKTKKAKESDHEGESSGEMFASLYKYDQELFRQRLLGPPGALEKFWDTMKDTTLFKEHPVLSNPALVEITRTDLVWTGSNVDERLRLAFHSFTRMCKLHGVRNRGQIFCEKHLYPAGVRRSYPTLAQKHFNGAEGVILCRFLKGVCLSIAESYPQDTHAALLGCFRHFRHKWHFF</sequence>
<gene>
    <name evidence="1" type="ORF">CCMP2556_LOCUS50504</name>
</gene>
<comment type="caution">
    <text evidence="1">The sequence shown here is derived from an EMBL/GenBank/DDBJ whole genome shotgun (WGS) entry which is preliminary data.</text>
</comment>
<proteinExistence type="predicted"/>
<name>A0ABP0S7L1_9DINO</name>
<organism evidence="1 2">
    <name type="scientific">Durusdinium trenchii</name>
    <dbReference type="NCBI Taxonomy" id="1381693"/>
    <lineage>
        <taxon>Eukaryota</taxon>
        <taxon>Sar</taxon>
        <taxon>Alveolata</taxon>
        <taxon>Dinophyceae</taxon>
        <taxon>Suessiales</taxon>
        <taxon>Symbiodiniaceae</taxon>
        <taxon>Durusdinium</taxon>
    </lineage>
</organism>
<accession>A0ABP0S7L1</accession>